<dbReference type="GO" id="GO:0016740">
    <property type="term" value="F:transferase activity"/>
    <property type="evidence" value="ECO:0007669"/>
    <property type="project" value="UniProtKB-ARBA"/>
</dbReference>
<dbReference type="SUPFAM" id="SSF52954">
    <property type="entry name" value="Class II aaRS ABD-related"/>
    <property type="match status" value="1"/>
</dbReference>
<dbReference type="InterPro" id="IPR007214">
    <property type="entry name" value="YbaK/aa-tRNA-synth-assoc-dom"/>
</dbReference>
<organism evidence="12 13">
    <name type="scientific">Candidatus Caccopulliclostridium gallistercoris</name>
    <dbReference type="NCBI Taxonomy" id="2840719"/>
    <lineage>
        <taxon>Bacteria</taxon>
        <taxon>Bacillati</taxon>
        <taxon>Bacillota</taxon>
        <taxon>Clostridia</taxon>
        <taxon>Candidatus Caccopulliclostridium</taxon>
    </lineage>
</organism>
<dbReference type="CDD" id="cd04334">
    <property type="entry name" value="ProRS-INS"/>
    <property type="match status" value="1"/>
</dbReference>
<dbReference type="AlphaFoldDB" id="A0A9D1NFN4"/>
<dbReference type="SUPFAM" id="SSF55681">
    <property type="entry name" value="Class II aaRS and biotin synthetases"/>
    <property type="match status" value="1"/>
</dbReference>
<dbReference type="GO" id="GO:0004827">
    <property type="term" value="F:proline-tRNA ligase activity"/>
    <property type="evidence" value="ECO:0007669"/>
    <property type="project" value="UniProtKB-UniRule"/>
</dbReference>
<reference evidence="12" key="2">
    <citation type="journal article" date="2021" name="PeerJ">
        <title>Extensive microbial diversity within the chicken gut microbiome revealed by metagenomics and culture.</title>
        <authorList>
            <person name="Gilroy R."/>
            <person name="Ravi A."/>
            <person name="Getino M."/>
            <person name="Pursley I."/>
            <person name="Horton D.L."/>
            <person name="Alikhan N.F."/>
            <person name="Baker D."/>
            <person name="Gharbi K."/>
            <person name="Hall N."/>
            <person name="Watson M."/>
            <person name="Adriaenssens E.M."/>
            <person name="Foster-Nyarko E."/>
            <person name="Jarju S."/>
            <person name="Secka A."/>
            <person name="Antonio M."/>
            <person name="Oren A."/>
            <person name="Chaudhuri R.R."/>
            <person name="La Ragione R."/>
            <person name="Hildebrand F."/>
            <person name="Pallen M.J."/>
        </authorList>
    </citation>
    <scope>NUCLEOTIDE SEQUENCE</scope>
    <source>
        <strain evidence="12">CHK186-9395</strain>
    </source>
</reference>
<dbReference type="CDD" id="cd00861">
    <property type="entry name" value="ProRS_anticodon_short"/>
    <property type="match status" value="1"/>
</dbReference>
<dbReference type="NCBIfam" id="NF006625">
    <property type="entry name" value="PRK09194.1"/>
    <property type="match status" value="1"/>
</dbReference>
<evidence type="ECO:0000256" key="9">
    <source>
        <dbReference type="ARBA" id="ARBA00047671"/>
    </source>
</evidence>
<dbReference type="InterPro" id="IPR036754">
    <property type="entry name" value="YbaK/aa-tRNA-synt-asso_dom_sf"/>
</dbReference>
<dbReference type="Pfam" id="PF00587">
    <property type="entry name" value="tRNA-synt_2b"/>
    <property type="match status" value="1"/>
</dbReference>
<gene>
    <name evidence="10" type="primary">proS</name>
    <name evidence="12" type="ORF">IAA62_03850</name>
</gene>
<keyword evidence="7 10" id="KW-0648">Protein biosynthesis</keyword>
<comment type="subunit">
    <text evidence="2 10">Homodimer.</text>
</comment>
<dbReference type="HAMAP" id="MF_01569">
    <property type="entry name" value="Pro_tRNA_synth_type1"/>
    <property type="match status" value="1"/>
</dbReference>
<evidence type="ECO:0000313" key="12">
    <source>
        <dbReference type="EMBL" id="HIV01666.1"/>
    </source>
</evidence>
<dbReference type="InterPro" id="IPR004154">
    <property type="entry name" value="Anticodon-bd"/>
</dbReference>
<evidence type="ECO:0000256" key="7">
    <source>
        <dbReference type="ARBA" id="ARBA00022917"/>
    </source>
</evidence>
<dbReference type="InterPro" id="IPR050062">
    <property type="entry name" value="Pro-tRNA_synthetase"/>
</dbReference>
<comment type="similarity">
    <text evidence="10">Belongs to the class-II aminoacyl-tRNA synthetase family. ProS type 1 subfamily.</text>
</comment>
<dbReference type="PRINTS" id="PR01046">
    <property type="entry name" value="TRNASYNTHPRO"/>
</dbReference>
<evidence type="ECO:0000256" key="2">
    <source>
        <dbReference type="ARBA" id="ARBA00011738"/>
    </source>
</evidence>
<dbReference type="Proteomes" id="UP000886861">
    <property type="component" value="Unassembled WGS sequence"/>
</dbReference>
<dbReference type="NCBIfam" id="TIGR00409">
    <property type="entry name" value="proS_fam_II"/>
    <property type="match status" value="1"/>
</dbReference>
<feature type="domain" description="Aminoacyl-transfer RNA synthetases class-II family profile" evidence="11">
    <location>
        <begin position="38"/>
        <end position="463"/>
    </location>
</feature>
<dbReference type="InterPro" id="IPR036621">
    <property type="entry name" value="Anticodon-bd_dom_sf"/>
</dbReference>
<dbReference type="InterPro" id="IPR002314">
    <property type="entry name" value="aa-tRNA-synt_IIb"/>
</dbReference>
<dbReference type="Gene3D" id="3.40.50.800">
    <property type="entry name" value="Anticodon-binding domain"/>
    <property type="match status" value="1"/>
</dbReference>
<sequence length="568" mass="64432">MKISKLVGERTKEVPSGVVAKSHEYLLRAGYIKQVCNGVFSLLPPAYRVQAKLEKIIREEMDKIGGQEVLFPVLMPRELWEESGRYSSIGSEMFRFKDRADHDMVLGMTHEEASVHMVRNTIKSYDQLPFMIYQIQTKLRDEPRARAGLIRVREFIMKDAYSFHLNKEDLAQYYEIVKQAYFNIYKRMGMKNVVSVKSDSGMMGGKIADEFMLISDIGEDSLVVCDSCDYSANMEVADSILDLYDSKEETTELVNTGDAKTIEDICALFNIQPYQTCKAVCYYLAKSQKYVIAFVRGDLEVNEIKLRNLLQEEVLPITVDHPKIVAGYIGPKNFKEDNIITIYDISLKGAKNLVVGANAKPYHIKNFSFERDFTPDKFEDISKVKEGQVCKKCGKGHLKIVRGIEIGNIFQLGTKYTESMKMTVHDKNGEEINPIMGCYGIGIGRCLASIVEESSDEKGIIWPYAVAPWHVYLCPLRLDDENVAYAAEKIYDLLNKAGYEVLFDDRNVSAGSKFADSELMGIPIRIVISPRSLQNNEVEITIRKTGEKIMCKEGELLEKLKEIVKNIG</sequence>
<dbReference type="PANTHER" id="PTHR42753">
    <property type="entry name" value="MITOCHONDRIAL RIBOSOME PROTEIN L39/PROLYL-TRNA LIGASE FAMILY MEMBER"/>
    <property type="match status" value="1"/>
</dbReference>
<dbReference type="PANTHER" id="PTHR42753:SF2">
    <property type="entry name" value="PROLINE--TRNA LIGASE"/>
    <property type="match status" value="1"/>
</dbReference>
<keyword evidence="8 10" id="KW-0030">Aminoacyl-tRNA synthetase</keyword>
<keyword evidence="3 10" id="KW-0963">Cytoplasm</keyword>
<reference evidence="12" key="1">
    <citation type="submission" date="2020-10" db="EMBL/GenBank/DDBJ databases">
        <authorList>
            <person name="Gilroy R."/>
        </authorList>
    </citation>
    <scope>NUCLEOTIDE SEQUENCE</scope>
    <source>
        <strain evidence="12">CHK186-9395</strain>
    </source>
</reference>
<proteinExistence type="inferred from homology"/>
<dbReference type="GO" id="GO:0002161">
    <property type="term" value="F:aminoacyl-tRNA deacylase activity"/>
    <property type="evidence" value="ECO:0007669"/>
    <property type="project" value="InterPro"/>
</dbReference>
<dbReference type="InterPro" id="IPR002316">
    <property type="entry name" value="Pro-tRNA-ligase_IIa"/>
</dbReference>
<dbReference type="SUPFAM" id="SSF55826">
    <property type="entry name" value="YbaK/ProRS associated domain"/>
    <property type="match status" value="1"/>
</dbReference>
<evidence type="ECO:0000256" key="4">
    <source>
        <dbReference type="ARBA" id="ARBA00022598"/>
    </source>
</evidence>
<comment type="domain">
    <text evidence="10">Consists of three domains: the N-terminal catalytic domain, the editing domain and the C-terminal anticodon-binding domain.</text>
</comment>
<dbReference type="PROSITE" id="PS50862">
    <property type="entry name" value="AA_TRNA_LIGASE_II"/>
    <property type="match status" value="1"/>
</dbReference>
<comment type="caution">
    <text evidence="12">The sequence shown here is derived from an EMBL/GenBank/DDBJ whole genome shotgun (WGS) entry which is preliminary data.</text>
</comment>
<dbReference type="GO" id="GO:0006433">
    <property type="term" value="P:prolyl-tRNA aminoacylation"/>
    <property type="evidence" value="ECO:0007669"/>
    <property type="project" value="UniProtKB-UniRule"/>
</dbReference>
<comment type="catalytic activity">
    <reaction evidence="9 10">
        <text>tRNA(Pro) + L-proline + ATP = L-prolyl-tRNA(Pro) + AMP + diphosphate</text>
        <dbReference type="Rhea" id="RHEA:14305"/>
        <dbReference type="Rhea" id="RHEA-COMP:9700"/>
        <dbReference type="Rhea" id="RHEA-COMP:9702"/>
        <dbReference type="ChEBI" id="CHEBI:30616"/>
        <dbReference type="ChEBI" id="CHEBI:33019"/>
        <dbReference type="ChEBI" id="CHEBI:60039"/>
        <dbReference type="ChEBI" id="CHEBI:78442"/>
        <dbReference type="ChEBI" id="CHEBI:78532"/>
        <dbReference type="ChEBI" id="CHEBI:456215"/>
        <dbReference type="EC" id="6.1.1.15"/>
    </reaction>
</comment>
<evidence type="ECO:0000313" key="13">
    <source>
        <dbReference type="Proteomes" id="UP000886861"/>
    </source>
</evidence>
<evidence type="ECO:0000256" key="3">
    <source>
        <dbReference type="ARBA" id="ARBA00022490"/>
    </source>
</evidence>
<dbReference type="GO" id="GO:0005829">
    <property type="term" value="C:cytosol"/>
    <property type="evidence" value="ECO:0007669"/>
    <property type="project" value="TreeGrafter"/>
</dbReference>
<evidence type="ECO:0000256" key="10">
    <source>
        <dbReference type="HAMAP-Rule" id="MF_01569"/>
    </source>
</evidence>
<dbReference type="EMBL" id="DVOJ01000014">
    <property type="protein sequence ID" value="HIV01666.1"/>
    <property type="molecule type" value="Genomic_DNA"/>
</dbReference>
<evidence type="ECO:0000256" key="5">
    <source>
        <dbReference type="ARBA" id="ARBA00022741"/>
    </source>
</evidence>
<dbReference type="InterPro" id="IPR045864">
    <property type="entry name" value="aa-tRNA-synth_II/BPL/LPL"/>
</dbReference>
<evidence type="ECO:0000259" key="11">
    <source>
        <dbReference type="PROSITE" id="PS50862"/>
    </source>
</evidence>
<comment type="subcellular location">
    <subcellularLocation>
        <location evidence="1 10">Cytoplasm</location>
    </subcellularLocation>
</comment>
<evidence type="ECO:0000256" key="8">
    <source>
        <dbReference type="ARBA" id="ARBA00023146"/>
    </source>
</evidence>
<keyword evidence="4 10" id="KW-0436">Ligase</keyword>
<dbReference type="InterPro" id="IPR006195">
    <property type="entry name" value="aa-tRNA-synth_II"/>
</dbReference>
<dbReference type="Pfam" id="PF03129">
    <property type="entry name" value="HGTP_anticodon"/>
    <property type="match status" value="1"/>
</dbReference>
<dbReference type="Pfam" id="PF04073">
    <property type="entry name" value="tRNA_edit"/>
    <property type="match status" value="1"/>
</dbReference>
<name>A0A9D1NFN4_9FIRM</name>
<keyword evidence="5 10" id="KW-0547">Nucleotide-binding</keyword>
<dbReference type="InterPro" id="IPR044140">
    <property type="entry name" value="ProRS_anticodon_short"/>
</dbReference>
<dbReference type="InterPro" id="IPR004500">
    <property type="entry name" value="Pro-tRNA-synth_IIa_bac-type"/>
</dbReference>
<accession>A0A9D1NFN4</accession>
<evidence type="ECO:0000256" key="6">
    <source>
        <dbReference type="ARBA" id="ARBA00022840"/>
    </source>
</evidence>
<protein>
    <recommendedName>
        <fullName evidence="10">Proline--tRNA ligase</fullName>
        <ecNumber evidence="10">6.1.1.15</ecNumber>
    </recommendedName>
    <alternativeName>
        <fullName evidence="10">Prolyl-tRNA synthetase</fullName>
        <shortName evidence="10">ProRS</shortName>
    </alternativeName>
</protein>
<comment type="function">
    <text evidence="10">Catalyzes the attachment of proline to tRNA(Pro) in a two-step reaction: proline is first activated by ATP to form Pro-AMP and then transferred to the acceptor end of tRNA(Pro). As ProRS can inadvertently accommodate and process non-cognate amino acids such as alanine and cysteine, to avoid such errors it has two additional distinct editing activities against alanine. One activity is designated as 'pretransfer' editing and involves the tRNA(Pro)-independent hydrolysis of activated Ala-AMP. The other activity is designated 'posttransfer' editing and involves deacylation of mischarged Ala-tRNA(Pro). The misacylated Cys-tRNA(Pro) is not edited by ProRS.</text>
</comment>
<dbReference type="Gene3D" id="3.30.930.10">
    <property type="entry name" value="Bira Bifunctional Protein, Domain 2"/>
    <property type="match status" value="2"/>
</dbReference>
<dbReference type="GO" id="GO:0005524">
    <property type="term" value="F:ATP binding"/>
    <property type="evidence" value="ECO:0007669"/>
    <property type="project" value="UniProtKB-UniRule"/>
</dbReference>
<dbReference type="EC" id="6.1.1.15" evidence="10"/>
<keyword evidence="6 10" id="KW-0067">ATP-binding</keyword>
<dbReference type="GO" id="GO:0140096">
    <property type="term" value="F:catalytic activity, acting on a protein"/>
    <property type="evidence" value="ECO:0007669"/>
    <property type="project" value="UniProtKB-ARBA"/>
</dbReference>
<evidence type="ECO:0000256" key="1">
    <source>
        <dbReference type="ARBA" id="ARBA00004496"/>
    </source>
</evidence>
<dbReference type="InterPro" id="IPR023717">
    <property type="entry name" value="Pro-tRNA-Synthase_IIa_type1"/>
</dbReference>